<dbReference type="Proteomes" id="UP000287527">
    <property type="component" value="Unassembled WGS sequence"/>
</dbReference>
<dbReference type="InterPro" id="IPR050789">
    <property type="entry name" value="Diverse_Enzym_Activities"/>
</dbReference>
<organism evidence="4 5">
    <name type="scientific">Flavobacterium cerinum</name>
    <dbReference type="NCBI Taxonomy" id="2502784"/>
    <lineage>
        <taxon>Bacteria</taxon>
        <taxon>Pseudomonadati</taxon>
        <taxon>Bacteroidota</taxon>
        <taxon>Flavobacteriia</taxon>
        <taxon>Flavobacteriales</taxon>
        <taxon>Flavobacteriaceae</taxon>
        <taxon>Flavobacterium</taxon>
    </lineage>
</organism>
<feature type="chain" id="PRO_5018649674" evidence="1">
    <location>
        <begin position="22"/>
        <end position="495"/>
    </location>
</feature>
<dbReference type="AlphaFoldDB" id="A0A3S3QCN3"/>
<feature type="domain" description="Beta-lactamase-related" evidence="2">
    <location>
        <begin position="183"/>
        <end position="467"/>
    </location>
</feature>
<dbReference type="OrthoDB" id="1357763at2"/>
<dbReference type="InterPro" id="IPR032710">
    <property type="entry name" value="NTF2-like_dom_sf"/>
</dbReference>
<dbReference type="SUPFAM" id="SSF54427">
    <property type="entry name" value="NTF2-like"/>
    <property type="match status" value="1"/>
</dbReference>
<dbReference type="SUPFAM" id="SSF56601">
    <property type="entry name" value="beta-lactamase/transpeptidase-like"/>
    <property type="match status" value="1"/>
</dbReference>
<dbReference type="Gene3D" id="3.40.710.10">
    <property type="entry name" value="DD-peptidase/beta-lactamase superfamily"/>
    <property type="match status" value="1"/>
</dbReference>
<dbReference type="PANTHER" id="PTHR43283:SF18">
    <property type="match status" value="1"/>
</dbReference>
<dbReference type="PANTHER" id="PTHR43283">
    <property type="entry name" value="BETA-LACTAMASE-RELATED"/>
    <property type="match status" value="1"/>
</dbReference>
<dbReference type="EMBL" id="SBII01000008">
    <property type="protein sequence ID" value="RWW99679.1"/>
    <property type="molecule type" value="Genomic_DNA"/>
</dbReference>
<feature type="signal peptide" evidence="1">
    <location>
        <begin position="1"/>
        <end position="21"/>
    </location>
</feature>
<sequence length="495" mass="56534">MTKNSCFLFFSLLLSLQYSCAQVATTDPLYKTILAKDSLLFSVGFNTCDIKQYEALLSTDLKFYHDKDGISDRTKFLHDLKNGLCKSPETRQVKRVLVKESTEIFPLYKNNALYGAIQNGEHLFYENPESKPGAAKFTNVWMLEKGEWKLTTSLSFDHKANQAQKEENSIFDNDTEIESWLTENNIQTLGLGIIDGGKLKEIKVFGEIKKGNTAPYNTIFNVASLTKPVTTLVALRLISLGKWDLNEPLYKYWTDPDVANDPRNKKLTTRIILSHQTGFPNWRWMNENKKLNFEFEPGTKFQYSGEGFEYLRKALENKFKKPLQQLASELIFEPLKMEDTDYIWNKNTDETRFAIGYDKNAKPYETIKNKTANAADDLHTTIQDYGNFLVNILNGANLSDSVYQEMIKKQVQTGKNKYFGLGFVIYDLGEGEYAISHGGADSGTNCLTVLFPKTKQGILIFTNSDVGYKTYNKLLVHYLGKKGKKIVEIERKITQ</sequence>
<evidence type="ECO:0000313" key="4">
    <source>
        <dbReference type="EMBL" id="RWW99679.1"/>
    </source>
</evidence>
<comment type="caution">
    <text evidence="4">The sequence shown here is derived from an EMBL/GenBank/DDBJ whole genome shotgun (WGS) entry which is preliminary data.</text>
</comment>
<dbReference type="InterPro" id="IPR012338">
    <property type="entry name" value="Beta-lactam/transpept-like"/>
</dbReference>
<dbReference type="Pfam" id="PF00144">
    <property type="entry name" value="Beta-lactamase"/>
    <property type="match status" value="1"/>
</dbReference>
<proteinExistence type="predicted"/>
<keyword evidence="1" id="KW-0732">Signal</keyword>
<evidence type="ECO:0000256" key="1">
    <source>
        <dbReference type="SAM" id="SignalP"/>
    </source>
</evidence>
<reference evidence="4 5" key="1">
    <citation type="submission" date="2019-01" db="EMBL/GenBank/DDBJ databases">
        <title>Flavobacterium sp. nov.,isolated from freshwater.</title>
        <authorList>
            <person name="Zhang R."/>
            <person name="Du Z.-J."/>
        </authorList>
    </citation>
    <scope>NUCLEOTIDE SEQUENCE [LARGE SCALE GENOMIC DNA]</scope>
    <source>
        <strain evidence="4 5">1E403</strain>
    </source>
</reference>
<dbReference type="InterPro" id="IPR027843">
    <property type="entry name" value="DUF4440"/>
</dbReference>
<feature type="domain" description="DUF4440" evidence="3">
    <location>
        <begin position="45"/>
        <end position="150"/>
    </location>
</feature>
<accession>A0A3S3QCN3</accession>
<protein>
    <submittedName>
        <fullName evidence="4">DUF4440 domain-containing protein</fullName>
    </submittedName>
</protein>
<evidence type="ECO:0000259" key="2">
    <source>
        <dbReference type="Pfam" id="PF00144"/>
    </source>
</evidence>
<dbReference type="Gene3D" id="3.10.450.50">
    <property type="match status" value="1"/>
</dbReference>
<evidence type="ECO:0000259" key="3">
    <source>
        <dbReference type="Pfam" id="PF14534"/>
    </source>
</evidence>
<dbReference type="Pfam" id="PF14534">
    <property type="entry name" value="DUF4440"/>
    <property type="match status" value="1"/>
</dbReference>
<keyword evidence="5" id="KW-1185">Reference proteome</keyword>
<gene>
    <name evidence="4" type="ORF">EPI11_12060</name>
</gene>
<evidence type="ECO:0000313" key="5">
    <source>
        <dbReference type="Proteomes" id="UP000287527"/>
    </source>
</evidence>
<dbReference type="RefSeq" id="WP_128390228.1">
    <property type="nucleotide sequence ID" value="NZ_SBII01000008.1"/>
</dbReference>
<name>A0A3S3QCN3_9FLAO</name>
<dbReference type="InterPro" id="IPR001466">
    <property type="entry name" value="Beta-lactam-related"/>
</dbReference>